<protein>
    <submittedName>
        <fullName evidence="3">AMP-binding protein</fullName>
    </submittedName>
</protein>
<dbReference type="InterPro" id="IPR042099">
    <property type="entry name" value="ANL_N_sf"/>
</dbReference>
<dbReference type="Pfam" id="PF14535">
    <property type="entry name" value="AMP-binding_C_2"/>
    <property type="match status" value="1"/>
</dbReference>
<dbReference type="Gene3D" id="3.40.50.12780">
    <property type="entry name" value="N-terminal domain of ligase-like"/>
    <property type="match status" value="1"/>
</dbReference>
<evidence type="ECO:0000259" key="1">
    <source>
        <dbReference type="Pfam" id="PF00501"/>
    </source>
</evidence>
<accession>A0A9E4MZE1</accession>
<dbReference type="Pfam" id="PF00501">
    <property type="entry name" value="AMP-binding"/>
    <property type="match status" value="1"/>
</dbReference>
<dbReference type="Gene3D" id="3.30.300.30">
    <property type="match status" value="1"/>
</dbReference>
<dbReference type="InterPro" id="IPR028154">
    <property type="entry name" value="AMP-dep_Lig_C"/>
</dbReference>
<evidence type="ECO:0000313" key="4">
    <source>
        <dbReference type="Proteomes" id="UP000886687"/>
    </source>
</evidence>
<name>A0A9E4MZE1_9GAMM</name>
<dbReference type="PANTHER" id="PTHR43845">
    <property type="entry name" value="BLR5969 PROTEIN"/>
    <property type="match status" value="1"/>
</dbReference>
<evidence type="ECO:0000259" key="2">
    <source>
        <dbReference type="Pfam" id="PF14535"/>
    </source>
</evidence>
<evidence type="ECO:0000313" key="3">
    <source>
        <dbReference type="EMBL" id="MCG7937595.1"/>
    </source>
</evidence>
<gene>
    <name evidence="3" type="ORF">JAZ04_01890</name>
</gene>
<dbReference type="AlphaFoldDB" id="A0A9E4MZE1"/>
<proteinExistence type="predicted"/>
<feature type="domain" description="AMP-dependent synthetase/ligase" evidence="1">
    <location>
        <begin position="96"/>
        <end position="225"/>
    </location>
</feature>
<dbReference type="SUPFAM" id="SSF56801">
    <property type="entry name" value="Acetyl-CoA synthetase-like"/>
    <property type="match status" value="1"/>
</dbReference>
<dbReference type="InterPro" id="IPR045851">
    <property type="entry name" value="AMP-bd_C_sf"/>
</dbReference>
<reference evidence="3" key="1">
    <citation type="journal article" date="2021" name="Proc. Natl. Acad. Sci. U.S.A.">
        <title>Global biogeography of chemosynthetic symbionts reveals both localized and globally distributed symbiont groups. .</title>
        <authorList>
            <person name="Osvatic J.T."/>
            <person name="Wilkins L.G.E."/>
            <person name="Leibrecht L."/>
            <person name="Leray M."/>
            <person name="Zauner S."/>
            <person name="Polzin J."/>
            <person name="Camacho Y."/>
            <person name="Gros O."/>
            <person name="van Gils J.A."/>
            <person name="Eisen J.A."/>
            <person name="Petersen J.M."/>
            <person name="Yuen B."/>
        </authorList>
    </citation>
    <scope>NUCLEOTIDE SEQUENCE</scope>
    <source>
        <strain evidence="3">MAGL173</strain>
    </source>
</reference>
<dbReference type="InterPro" id="IPR000873">
    <property type="entry name" value="AMP-dep_synth/lig_dom"/>
</dbReference>
<organism evidence="3 4">
    <name type="scientific">Candidatus Thiodiazotropha lotti</name>
    <dbReference type="NCBI Taxonomy" id="2792787"/>
    <lineage>
        <taxon>Bacteria</taxon>
        <taxon>Pseudomonadati</taxon>
        <taxon>Pseudomonadota</taxon>
        <taxon>Gammaproteobacteria</taxon>
        <taxon>Chromatiales</taxon>
        <taxon>Sedimenticolaceae</taxon>
        <taxon>Candidatus Thiodiazotropha</taxon>
    </lineage>
</organism>
<dbReference type="PANTHER" id="PTHR43845:SF1">
    <property type="entry name" value="BLR5969 PROTEIN"/>
    <property type="match status" value="1"/>
</dbReference>
<comment type="caution">
    <text evidence="3">The sequence shown here is derived from an EMBL/GenBank/DDBJ whole genome shotgun (WGS) entry which is preliminary data.</text>
</comment>
<feature type="domain" description="AMP-dependent ligase C-terminal" evidence="2">
    <location>
        <begin position="349"/>
        <end position="439"/>
    </location>
</feature>
<dbReference type="EMBL" id="JAEPDI010000001">
    <property type="protein sequence ID" value="MCG7937595.1"/>
    <property type="molecule type" value="Genomic_DNA"/>
</dbReference>
<dbReference type="Proteomes" id="UP000886687">
    <property type="component" value="Unassembled WGS sequence"/>
</dbReference>
<sequence length="445" mass="49986">MHRNDDYYWDKVRETRPAEQRQSLIFQRLKAQLDYVYEEIPFYRQLYQANGVEPRQIDSLDSFSRRIPVVTKAMLRQSQRDHPPFGNYLGVDFKEVVRIQGTSGTTGEPTLFAISAQDWDEISEAQAMQCWAAGLRPDDIVQIVFPLSLYVGGWGLLGAAEKIGAKVLPMAGGNTERQIMLMQQVGSTVICGTPSFCLHILEKARQMGVDLAAGPLRLGFFGGEPGAGIAGVKQRLESGFGIKAIDFGNVAELHPCSNMECEQRTGMHVYQDIDYTEVVDPSDPNISLGYNRKGAVVYTHLWRKSQPMIRYFPGDETIITDEPCPCGRSYPRMPNGIIGRLDDMLIIRGVKFYPSDIEEILRSISWLGTEFRIVIEQKGALQEVTVEVELERAVAPADHQSLVEQKLQANLGLRVSVITKQPGTFPRTAFKARRVIDRRTGNQDE</sequence>